<dbReference type="Proteomes" id="UP000324222">
    <property type="component" value="Unassembled WGS sequence"/>
</dbReference>
<dbReference type="EMBL" id="VSRR010149963">
    <property type="protein sequence ID" value="MPD06210.1"/>
    <property type="molecule type" value="Genomic_DNA"/>
</dbReference>
<sequence>MSSSGGTGALSRPSPAIVLLSQVRLLQRAVQCSGFGRPSSHPAIRVNGLPRLHGLSFLIVWVGSWTLTGTLAGISEHKID</sequence>
<accession>A0A5B7KG91</accession>
<evidence type="ECO:0000313" key="1">
    <source>
        <dbReference type="EMBL" id="MPD06210.1"/>
    </source>
</evidence>
<keyword evidence="2" id="KW-1185">Reference proteome</keyword>
<protein>
    <submittedName>
        <fullName evidence="1">Uncharacterized protein</fullName>
    </submittedName>
</protein>
<proteinExistence type="predicted"/>
<comment type="caution">
    <text evidence="1">The sequence shown here is derived from an EMBL/GenBank/DDBJ whole genome shotgun (WGS) entry which is preliminary data.</text>
</comment>
<name>A0A5B7KG91_PORTR</name>
<organism evidence="1 2">
    <name type="scientific">Portunus trituberculatus</name>
    <name type="common">Swimming crab</name>
    <name type="synonym">Neptunus trituberculatus</name>
    <dbReference type="NCBI Taxonomy" id="210409"/>
    <lineage>
        <taxon>Eukaryota</taxon>
        <taxon>Metazoa</taxon>
        <taxon>Ecdysozoa</taxon>
        <taxon>Arthropoda</taxon>
        <taxon>Crustacea</taxon>
        <taxon>Multicrustacea</taxon>
        <taxon>Malacostraca</taxon>
        <taxon>Eumalacostraca</taxon>
        <taxon>Eucarida</taxon>
        <taxon>Decapoda</taxon>
        <taxon>Pleocyemata</taxon>
        <taxon>Brachyura</taxon>
        <taxon>Eubrachyura</taxon>
        <taxon>Portunoidea</taxon>
        <taxon>Portunidae</taxon>
        <taxon>Portuninae</taxon>
        <taxon>Portunus</taxon>
    </lineage>
</organism>
<dbReference type="AlphaFoldDB" id="A0A5B7KG91"/>
<evidence type="ECO:0000313" key="2">
    <source>
        <dbReference type="Proteomes" id="UP000324222"/>
    </source>
</evidence>
<reference evidence="1 2" key="1">
    <citation type="submission" date="2019-05" db="EMBL/GenBank/DDBJ databases">
        <title>Another draft genome of Portunus trituberculatus and its Hox gene families provides insights of decapod evolution.</title>
        <authorList>
            <person name="Jeong J.-H."/>
            <person name="Song I."/>
            <person name="Kim S."/>
            <person name="Choi T."/>
            <person name="Kim D."/>
            <person name="Ryu S."/>
            <person name="Kim W."/>
        </authorList>
    </citation>
    <scope>NUCLEOTIDE SEQUENCE [LARGE SCALE GENOMIC DNA]</scope>
    <source>
        <tissue evidence="1">Muscle</tissue>
    </source>
</reference>
<gene>
    <name evidence="1" type="ORF">E2C01_102005</name>
</gene>